<dbReference type="STRING" id="555778.Hneap_0324"/>
<dbReference type="RefSeq" id="WP_012823223.1">
    <property type="nucleotide sequence ID" value="NC_013422.1"/>
</dbReference>
<evidence type="ECO:0000256" key="1">
    <source>
        <dbReference type="ARBA" id="ARBA00010528"/>
    </source>
</evidence>
<dbReference type="AlphaFoldDB" id="D0KXH3"/>
<dbReference type="KEGG" id="hna:Hneap_0324"/>
<dbReference type="HOGENOM" id="CLU_041575_5_2_6"/>
<protein>
    <recommendedName>
        <fullName evidence="4 5">Large ribosomal subunit protein uL4</fullName>
    </recommendedName>
</protein>
<evidence type="ECO:0000256" key="4">
    <source>
        <dbReference type="ARBA" id="ARBA00035244"/>
    </source>
</evidence>
<reference evidence="7 8" key="1">
    <citation type="submission" date="2009-10" db="EMBL/GenBank/DDBJ databases">
        <title>Complete sequence of Halothiobacillus neapolitanus c2.</title>
        <authorList>
            <consortium name="US DOE Joint Genome Institute"/>
            <person name="Lucas S."/>
            <person name="Copeland A."/>
            <person name="Lapidus A."/>
            <person name="Glavina del Rio T."/>
            <person name="Tice H."/>
            <person name="Bruce D."/>
            <person name="Goodwin L."/>
            <person name="Pitluck S."/>
            <person name="Davenport K."/>
            <person name="Brettin T."/>
            <person name="Detter J.C."/>
            <person name="Han C."/>
            <person name="Tapia R."/>
            <person name="Larimer F."/>
            <person name="Land M."/>
            <person name="Hauser L."/>
            <person name="Kyrpides N."/>
            <person name="Mikhailova N."/>
            <person name="Kerfeld C."/>
            <person name="Cannon G."/>
            <person name="Heinhort S."/>
        </authorList>
    </citation>
    <scope>NUCLEOTIDE SEQUENCE [LARGE SCALE GENOMIC DNA]</scope>
    <source>
        <strain evidence="8">ATCC 23641 / c2</strain>
    </source>
</reference>
<evidence type="ECO:0000256" key="3">
    <source>
        <dbReference type="ARBA" id="ARBA00023274"/>
    </source>
</evidence>
<evidence type="ECO:0000313" key="8">
    <source>
        <dbReference type="Proteomes" id="UP000009102"/>
    </source>
</evidence>
<gene>
    <name evidence="5" type="primary">rplD</name>
    <name evidence="7" type="ordered locus">Hneap_0324</name>
</gene>
<dbReference type="EMBL" id="CP001801">
    <property type="protein sequence ID" value="ACX95187.1"/>
    <property type="molecule type" value="Genomic_DNA"/>
</dbReference>
<dbReference type="InterPro" id="IPR013005">
    <property type="entry name" value="Ribosomal_uL4-like"/>
</dbReference>
<dbReference type="Proteomes" id="UP000009102">
    <property type="component" value="Chromosome"/>
</dbReference>
<dbReference type="InterPro" id="IPR023574">
    <property type="entry name" value="Ribosomal_uL4_dom_sf"/>
</dbReference>
<proteinExistence type="inferred from homology"/>
<dbReference type="SUPFAM" id="SSF52166">
    <property type="entry name" value="Ribosomal protein L4"/>
    <property type="match status" value="1"/>
</dbReference>
<dbReference type="InterPro" id="IPR002136">
    <property type="entry name" value="Ribosomal_uL4"/>
</dbReference>
<keyword evidence="8" id="KW-1185">Reference proteome</keyword>
<dbReference type="GO" id="GO:0019843">
    <property type="term" value="F:rRNA binding"/>
    <property type="evidence" value="ECO:0007669"/>
    <property type="project" value="UniProtKB-UniRule"/>
</dbReference>
<dbReference type="eggNOG" id="COG0088">
    <property type="taxonomic scope" value="Bacteria"/>
</dbReference>
<comment type="function">
    <text evidence="5">Forms part of the polypeptide exit tunnel.</text>
</comment>
<dbReference type="PANTHER" id="PTHR10746:SF6">
    <property type="entry name" value="LARGE RIBOSOMAL SUBUNIT PROTEIN UL4M"/>
    <property type="match status" value="1"/>
</dbReference>
<keyword evidence="5" id="KW-0699">rRNA-binding</keyword>
<keyword evidence="3 5" id="KW-0687">Ribonucleoprotein</keyword>
<comment type="similarity">
    <text evidence="1 5">Belongs to the universal ribosomal protein uL4 family.</text>
</comment>
<evidence type="ECO:0000313" key="7">
    <source>
        <dbReference type="EMBL" id="ACX95187.1"/>
    </source>
</evidence>
<evidence type="ECO:0000256" key="2">
    <source>
        <dbReference type="ARBA" id="ARBA00022980"/>
    </source>
</evidence>
<evidence type="ECO:0000256" key="6">
    <source>
        <dbReference type="SAM" id="MobiDB-lite"/>
    </source>
</evidence>
<feature type="region of interest" description="Disordered" evidence="6">
    <location>
        <begin position="43"/>
        <end position="72"/>
    </location>
</feature>
<comment type="function">
    <text evidence="5">One of the primary rRNA binding proteins, this protein initially binds near the 5'-end of the 23S rRNA. It is important during the early stages of 50S assembly. It makes multiple contacts with different domains of the 23S rRNA in the assembled 50S subunit and ribosome.</text>
</comment>
<comment type="subunit">
    <text evidence="5">Part of the 50S ribosomal subunit.</text>
</comment>
<dbReference type="Pfam" id="PF00573">
    <property type="entry name" value="Ribosomal_L4"/>
    <property type="match status" value="1"/>
</dbReference>
<organism evidence="7 8">
    <name type="scientific">Halothiobacillus neapolitanus (strain ATCC 23641 / DSM 15147 / CIP 104769 / NCIMB 8539 / c2)</name>
    <name type="common">Thiobacillus neapolitanus</name>
    <dbReference type="NCBI Taxonomy" id="555778"/>
    <lineage>
        <taxon>Bacteria</taxon>
        <taxon>Pseudomonadati</taxon>
        <taxon>Pseudomonadota</taxon>
        <taxon>Gammaproteobacteria</taxon>
        <taxon>Chromatiales</taxon>
        <taxon>Halothiobacillaceae</taxon>
        <taxon>Halothiobacillus</taxon>
    </lineage>
</organism>
<accession>D0KXH3</accession>
<dbReference type="GO" id="GO:0003735">
    <property type="term" value="F:structural constituent of ribosome"/>
    <property type="evidence" value="ECO:0007669"/>
    <property type="project" value="InterPro"/>
</dbReference>
<evidence type="ECO:0000256" key="5">
    <source>
        <dbReference type="HAMAP-Rule" id="MF_01328"/>
    </source>
</evidence>
<dbReference type="HAMAP" id="MF_01328_B">
    <property type="entry name" value="Ribosomal_uL4_B"/>
    <property type="match status" value="1"/>
</dbReference>
<keyword evidence="2 5" id="KW-0689">Ribosomal protein</keyword>
<sequence length="202" mass="22228">MELQVKDGAAISVSEQIFDRSYNEGLIHQAVVAFMAGARSGTKRQLTRSEVSGGGKKPWNQKGSGRARAGTTRSPIWRTGGVTFAARPRNFEQKINRKAYRVAMASIFSELVRQDRLIVVESLTVSSPKTREVLGLVKNLGIQGGRTLFVAEAFDEHFFLGSRNVIELGYLTADMLDPVSLVGAERVVITRAAVKMVEEWLS</sequence>
<name>D0KXH3_HALNC</name>
<keyword evidence="5" id="KW-0694">RNA-binding</keyword>
<dbReference type="NCBIfam" id="TIGR03953">
    <property type="entry name" value="rplD_bact"/>
    <property type="match status" value="1"/>
</dbReference>
<dbReference type="PANTHER" id="PTHR10746">
    <property type="entry name" value="50S RIBOSOMAL PROTEIN L4"/>
    <property type="match status" value="1"/>
</dbReference>
<dbReference type="OrthoDB" id="9803201at2"/>
<dbReference type="Gene3D" id="3.40.1370.10">
    <property type="match status" value="1"/>
</dbReference>
<dbReference type="GO" id="GO:1990904">
    <property type="term" value="C:ribonucleoprotein complex"/>
    <property type="evidence" value="ECO:0007669"/>
    <property type="project" value="UniProtKB-KW"/>
</dbReference>
<dbReference type="GO" id="GO:0006412">
    <property type="term" value="P:translation"/>
    <property type="evidence" value="ECO:0007669"/>
    <property type="project" value="UniProtKB-UniRule"/>
</dbReference>
<dbReference type="GO" id="GO:0005840">
    <property type="term" value="C:ribosome"/>
    <property type="evidence" value="ECO:0007669"/>
    <property type="project" value="UniProtKB-KW"/>
</dbReference>